<dbReference type="GO" id="GO:0005615">
    <property type="term" value="C:extracellular space"/>
    <property type="evidence" value="ECO:0007669"/>
    <property type="project" value="TreeGrafter"/>
</dbReference>
<evidence type="ECO:0000313" key="7">
    <source>
        <dbReference type="EMBL" id="RKP27333.1"/>
    </source>
</evidence>
<feature type="domain" description="Peptidase S8/S53" evidence="6">
    <location>
        <begin position="13"/>
        <end position="116"/>
    </location>
</feature>
<evidence type="ECO:0000313" key="8">
    <source>
        <dbReference type="Proteomes" id="UP000278143"/>
    </source>
</evidence>
<organism evidence="7 8">
    <name type="scientific">Syncephalis pseudoplumigaleata</name>
    <dbReference type="NCBI Taxonomy" id="1712513"/>
    <lineage>
        <taxon>Eukaryota</taxon>
        <taxon>Fungi</taxon>
        <taxon>Fungi incertae sedis</taxon>
        <taxon>Zoopagomycota</taxon>
        <taxon>Zoopagomycotina</taxon>
        <taxon>Zoopagomycetes</taxon>
        <taxon>Zoopagales</taxon>
        <taxon>Piptocephalidaceae</taxon>
        <taxon>Syncephalis</taxon>
    </lineage>
</organism>
<gene>
    <name evidence="7" type="ORF">SYNPS1DRAFT_10155</name>
</gene>
<dbReference type="PRINTS" id="PR00723">
    <property type="entry name" value="SUBTILISIN"/>
</dbReference>
<dbReference type="InterPro" id="IPR015500">
    <property type="entry name" value="Peptidase_S8_subtilisin-rel"/>
</dbReference>
<reference evidence="8" key="1">
    <citation type="journal article" date="2018" name="Nat. Microbiol.">
        <title>Leveraging single-cell genomics to expand the fungal tree of life.</title>
        <authorList>
            <person name="Ahrendt S.R."/>
            <person name="Quandt C.A."/>
            <person name="Ciobanu D."/>
            <person name="Clum A."/>
            <person name="Salamov A."/>
            <person name="Andreopoulos B."/>
            <person name="Cheng J.F."/>
            <person name="Woyke T."/>
            <person name="Pelin A."/>
            <person name="Henrissat B."/>
            <person name="Reynolds N.K."/>
            <person name="Benny G.L."/>
            <person name="Smith M.E."/>
            <person name="James T.Y."/>
            <person name="Grigoriev I.V."/>
        </authorList>
    </citation>
    <scope>NUCLEOTIDE SEQUENCE [LARGE SCALE GENOMIC DNA]</scope>
    <source>
        <strain evidence="8">Benny S71-1</strain>
    </source>
</reference>
<keyword evidence="8" id="KW-1185">Reference proteome</keyword>
<dbReference type="OrthoDB" id="206201at2759"/>
<dbReference type="EMBL" id="KZ989226">
    <property type="protein sequence ID" value="RKP27333.1"/>
    <property type="molecule type" value="Genomic_DNA"/>
</dbReference>
<dbReference type="InterPro" id="IPR050131">
    <property type="entry name" value="Peptidase_S8_subtilisin-like"/>
</dbReference>
<feature type="non-terminal residue" evidence="7">
    <location>
        <position position="1"/>
    </location>
</feature>
<keyword evidence="2" id="KW-0645">Protease</keyword>
<dbReference type="Proteomes" id="UP000278143">
    <property type="component" value="Unassembled WGS sequence"/>
</dbReference>
<sequence>TGVSILQSQQLHGSGIKIGIVDSGIDYEHPALGGCFGKGCCVAHGHDLVGDAYDGKNKPVPSERPPRDCMGHGTQVAGIIAADSPSIQGVAPAAILGAYRVIGCTGVTSGHLLRKAIVL</sequence>
<dbReference type="InterPro" id="IPR023827">
    <property type="entry name" value="Peptidase_S8_Asp-AS"/>
</dbReference>
<dbReference type="InterPro" id="IPR036852">
    <property type="entry name" value="Peptidase_S8/S53_dom_sf"/>
</dbReference>
<feature type="non-terminal residue" evidence="7">
    <location>
        <position position="119"/>
    </location>
</feature>
<accession>A0A4P9Z444</accession>
<evidence type="ECO:0000256" key="2">
    <source>
        <dbReference type="ARBA" id="ARBA00022670"/>
    </source>
</evidence>
<dbReference type="PROSITE" id="PS00136">
    <property type="entry name" value="SUBTILASE_ASP"/>
    <property type="match status" value="1"/>
</dbReference>
<dbReference type="PANTHER" id="PTHR43806">
    <property type="entry name" value="PEPTIDASE S8"/>
    <property type="match status" value="1"/>
</dbReference>
<dbReference type="SUPFAM" id="SSF52743">
    <property type="entry name" value="Subtilisin-like"/>
    <property type="match status" value="1"/>
</dbReference>
<dbReference type="AlphaFoldDB" id="A0A4P9Z444"/>
<evidence type="ECO:0000259" key="6">
    <source>
        <dbReference type="Pfam" id="PF00082"/>
    </source>
</evidence>
<keyword evidence="3" id="KW-0378">Hydrolase</keyword>
<dbReference type="PANTHER" id="PTHR43806:SF66">
    <property type="entry name" value="SERIN ENDOPEPTIDASE"/>
    <property type="match status" value="1"/>
</dbReference>
<evidence type="ECO:0000256" key="1">
    <source>
        <dbReference type="ARBA" id="ARBA00011073"/>
    </source>
</evidence>
<dbReference type="InterPro" id="IPR000209">
    <property type="entry name" value="Peptidase_S8/S53_dom"/>
</dbReference>
<dbReference type="PROSITE" id="PS00137">
    <property type="entry name" value="SUBTILASE_HIS"/>
    <property type="match status" value="1"/>
</dbReference>
<evidence type="ECO:0000256" key="3">
    <source>
        <dbReference type="ARBA" id="ARBA00022801"/>
    </source>
</evidence>
<dbReference type="GO" id="GO:0006508">
    <property type="term" value="P:proteolysis"/>
    <property type="evidence" value="ECO:0007669"/>
    <property type="project" value="UniProtKB-KW"/>
</dbReference>
<dbReference type="GO" id="GO:0004252">
    <property type="term" value="F:serine-type endopeptidase activity"/>
    <property type="evidence" value="ECO:0007669"/>
    <property type="project" value="InterPro"/>
</dbReference>
<comment type="caution">
    <text evidence="5">Lacks conserved residue(s) required for the propagation of feature annotation.</text>
</comment>
<proteinExistence type="inferred from homology"/>
<evidence type="ECO:0000256" key="5">
    <source>
        <dbReference type="PROSITE-ProRule" id="PRU01240"/>
    </source>
</evidence>
<dbReference type="Gene3D" id="3.40.50.200">
    <property type="entry name" value="Peptidase S8/S53 domain"/>
    <property type="match status" value="1"/>
</dbReference>
<dbReference type="Pfam" id="PF00082">
    <property type="entry name" value="Peptidase_S8"/>
    <property type="match status" value="1"/>
</dbReference>
<comment type="similarity">
    <text evidence="1 5">Belongs to the peptidase S8 family.</text>
</comment>
<name>A0A4P9Z444_9FUNG</name>
<dbReference type="InterPro" id="IPR022398">
    <property type="entry name" value="Peptidase_S8_His-AS"/>
</dbReference>
<evidence type="ECO:0000256" key="4">
    <source>
        <dbReference type="ARBA" id="ARBA00022825"/>
    </source>
</evidence>
<keyword evidence="4" id="KW-0720">Serine protease</keyword>
<protein>
    <submittedName>
        <fullName evidence="7">Peptidase S8/S53 domain-containing protein</fullName>
    </submittedName>
</protein>
<dbReference type="PROSITE" id="PS51892">
    <property type="entry name" value="SUBTILASE"/>
    <property type="match status" value="1"/>
</dbReference>